<dbReference type="PANTHER" id="PTHR35789:SF1">
    <property type="entry name" value="SPORE GERMINATION PROTEIN B3"/>
    <property type="match status" value="1"/>
</dbReference>
<name>A0AAW4VXK5_9FIRM</name>
<dbReference type="Pfam" id="PF25198">
    <property type="entry name" value="Spore_GerAC_N"/>
    <property type="match status" value="1"/>
</dbReference>
<feature type="domain" description="Spore germination protein N-terminal" evidence="1">
    <location>
        <begin position="19"/>
        <end position="174"/>
    </location>
</feature>
<dbReference type="RefSeq" id="WP_227601128.1">
    <property type="nucleotide sequence ID" value="NZ_JAJEPX010000046.1"/>
</dbReference>
<evidence type="ECO:0000313" key="3">
    <source>
        <dbReference type="Proteomes" id="UP001298753"/>
    </source>
</evidence>
<comment type="caution">
    <text evidence="2">The sequence shown here is derived from an EMBL/GenBank/DDBJ whole genome shotgun (WGS) entry which is preliminary data.</text>
</comment>
<dbReference type="InterPro" id="IPR008844">
    <property type="entry name" value="Spore_GerAC-like"/>
</dbReference>
<gene>
    <name evidence="2" type="ORF">LKD22_11220</name>
</gene>
<dbReference type="InterPro" id="IPR057336">
    <property type="entry name" value="GerAC_N"/>
</dbReference>
<organism evidence="2 3">
    <name type="scientific">Agathobaculum butyriciproducens</name>
    <dbReference type="NCBI Taxonomy" id="1628085"/>
    <lineage>
        <taxon>Bacteria</taxon>
        <taxon>Bacillati</taxon>
        <taxon>Bacillota</taxon>
        <taxon>Clostridia</taxon>
        <taxon>Eubacteriales</taxon>
        <taxon>Butyricicoccaceae</taxon>
        <taxon>Agathobaculum</taxon>
    </lineage>
</organism>
<accession>A0AAW4VXK5</accession>
<dbReference type="GO" id="GO:0009847">
    <property type="term" value="P:spore germination"/>
    <property type="evidence" value="ECO:0007669"/>
    <property type="project" value="InterPro"/>
</dbReference>
<reference evidence="2 3" key="1">
    <citation type="submission" date="2021-10" db="EMBL/GenBank/DDBJ databases">
        <title>Anaerobic single-cell dispensing facilitates the cultivation of human gut bacteria.</title>
        <authorList>
            <person name="Afrizal A."/>
        </authorList>
    </citation>
    <scope>NUCLEOTIDE SEQUENCE [LARGE SCALE GENOMIC DNA]</scope>
    <source>
        <strain evidence="2 3">CLA-AA-H270</strain>
    </source>
</reference>
<dbReference type="AlphaFoldDB" id="A0AAW4VXK5"/>
<proteinExistence type="predicted"/>
<dbReference type="PROSITE" id="PS51257">
    <property type="entry name" value="PROKAR_LIPOPROTEIN"/>
    <property type="match status" value="1"/>
</dbReference>
<dbReference type="GeneID" id="98659264"/>
<dbReference type="GO" id="GO:0016020">
    <property type="term" value="C:membrane"/>
    <property type="evidence" value="ECO:0007669"/>
    <property type="project" value="InterPro"/>
</dbReference>
<dbReference type="Proteomes" id="UP001298753">
    <property type="component" value="Unassembled WGS sequence"/>
</dbReference>
<evidence type="ECO:0000313" key="2">
    <source>
        <dbReference type="EMBL" id="MCC2177686.1"/>
    </source>
</evidence>
<keyword evidence="3" id="KW-1185">Reference proteome</keyword>
<protein>
    <recommendedName>
        <fullName evidence="1">Spore germination protein N-terminal domain-containing protein</fullName>
    </recommendedName>
</protein>
<dbReference type="PANTHER" id="PTHR35789">
    <property type="entry name" value="SPORE GERMINATION PROTEIN B3"/>
    <property type="match status" value="1"/>
</dbReference>
<sequence>MKLLRFLPLLLLLCGCAREVSPVSALALDCKNGMYCLTAEVVRQDSPDDTAAPAYLSATGTDVTDALRNLRSILPGDLYLSHAQVLLLSEDAVSESILPLADYLCRENDVRLSLRAAVVRDGSAAELLENDNEVYALSELLDRSAQDGVLPDMPLYRVTDVLHADGTAILPALRVDAFGQTAPAGTAVFKNERLNCFLDGEIGGGAYA</sequence>
<evidence type="ECO:0000259" key="1">
    <source>
        <dbReference type="Pfam" id="PF25198"/>
    </source>
</evidence>
<dbReference type="EMBL" id="JAJEPX010000046">
    <property type="protein sequence ID" value="MCC2177686.1"/>
    <property type="molecule type" value="Genomic_DNA"/>
</dbReference>